<feature type="compositionally biased region" description="Low complexity" evidence="1">
    <location>
        <begin position="129"/>
        <end position="147"/>
    </location>
</feature>
<protein>
    <submittedName>
        <fullName evidence="2">Uncharacterized protein</fullName>
    </submittedName>
</protein>
<sequence length="180" mass="19617">MFYSPFLPPSGILDMPLPRGDNYSSTHPVSFAPPPLPNAHTRLPHVQRVARHVARRLVVASVFPSDTERVLIRARAPSATQQRLETLMTRGEMRMAALLRINLLNASAQRQQQGRPRGQPCAPVVQLHAAGAARSPPSPHAPASGAAQLDERHLLSHSRAFSPPSCLLRVRLPAGHPCAR</sequence>
<dbReference type="EMBL" id="SEOQ01000006">
    <property type="protein sequence ID" value="TFY72769.1"/>
    <property type="molecule type" value="Genomic_DNA"/>
</dbReference>
<organism evidence="2 3">
    <name type="scientific">Dentipellis fragilis</name>
    <dbReference type="NCBI Taxonomy" id="205917"/>
    <lineage>
        <taxon>Eukaryota</taxon>
        <taxon>Fungi</taxon>
        <taxon>Dikarya</taxon>
        <taxon>Basidiomycota</taxon>
        <taxon>Agaricomycotina</taxon>
        <taxon>Agaricomycetes</taxon>
        <taxon>Russulales</taxon>
        <taxon>Hericiaceae</taxon>
        <taxon>Dentipellis</taxon>
    </lineage>
</organism>
<dbReference type="Proteomes" id="UP000298327">
    <property type="component" value="Unassembled WGS sequence"/>
</dbReference>
<gene>
    <name evidence="2" type="ORF">EVG20_g234</name>
</gene>
<keyword evidence="3" id="KW-1185">Reference proteome</keyword>
<proteinExistence type="predicted"/>
<evidence type="ECO:0000313" key="2">
    <source>
        <dbReference type="EMBL" id="TFY72769.1"/>
    </source>
</evidence>
<comment type="caution">
    <text evidence="2">The sequence shown here is derived from an EMBL/GenBank/DDBJ whole genome shotgun (WGS) entry which is preliminary data.</text>
</comment>
<dbReference type="AlphaFoldDB" id="A0A4Y9ZH16"/>
<name>A0A4Y9ZH16_9AGAM</name>
<accession>A0A4Y9ZH16</accession>
<reference evidence="2 3" key="1">
    <citation type="submission" date="2019-02" db="EMBL/GenBank/DDBJ databases">
        <title>Genome sequencing of the rare red list fungi Dentipellis fragilis.</title>
        <authorList>
            <person name="Buettner E."/>
            <person name="Kellner H."/>
        </authorList>
    </citation>
    <scope>NUCLEOTIDE SEQUENCE [LARGE SCALE GENOMIC DNA]</scope>
    <source>
        <strain evidence="2 3">DSM 105465</strain>
    </source>
</reference>
<evidence type="ECO:0000313" key="3">
    <source>
        <dbReference type="Proteomes" id="UP000298327"/>
    </source>
</evidence>
<feature type="region of interest" description="Disordered" evidence="1">
    <location>
        <begin position="129"/>
        <end position="148"/>
    </location>
</feature>
<evidence type="ECO:0000256" key="1">
    <source>
        <dbReference type="SAM" id="MobiDB-lite"/>
    </source>
</evidence>